<dbReference type="EMBL" id="CP045226">
    <property type="protein sequence ID" value="QFS43964.1"/>
    <property type="molecule type" value="Genomic_DNA"/>
</dbReference>
<sequence>MLSGYFYTLDLQVGKCTLIRNFYFFEYLKTLILISIEAILKI</sequence>
<dbReference type="KEGG" id="nsh:GXM_01437"/>
<evidence type="ECO:0000313" key="1">
    <source>
        <dbReference type="EMBL" id="QFS43964.1"/>
    </source>
</evidence>
<organism evidence="1 2">
    <name type="scientific">Nostoc sphaeroides CCNUC1</name>
    <dbReference type="NCBI Taxonomy" id="2653204"/>
    <lineage>
        <taxon>Bacteria</taxon>
        <taxon>Bacillati</taxon>
        <taxon>Cyanobacteriota</taxon>
        <taxon>Cyanophyceae</taxon>
        <taxon>Nostocales</taxon>
        <taxon>Nostocaceae</taxon>
        <taxon>Nostoc</taxon>
    </lineage>
</organism>
<gene>
    <name evidence="1" type="ORF">GXM_01437</name>
</gene>
<protein>
    <submittedName>
        <fullName evidence="1">Uncharacterized protein</fullName>
    </submittedName>
</protein>
<accession>A0A5P8VUD7</accession>
<dbReference type="Proteomes" id="UP000326678">
    <property type="component" value="Chromosome Gxm1"/>
</dbReference>
<keyword evidence="2" id="KW-1185">Reference proteome</keyword>
<dbReference type="AlphaFoldDB" id="A0A5P8VUD7"/>
<proteinExistence type="predicted"/>
<evidence type="ECO:0000313" key="2">
    <source>
        <dbReference type="Proteomes" id="UP000326678"/>
    </source>
</evidence>
<name>A0A5P8VUD7_9NOSO</name>
<reference evidence="1 2" key="1">
    <citation type="submission" date="2019-10" db="EMBL/GenBank/DDBJ databases">
        <title>Genomic and transcriptomic insights into the perfect genentic adaptation of a filamentous nitrogen-fixing cyanobacterium to rice fields.</title>
        <authorList>
            <person name="Chen Z."/>
        </authorList>
    </citation>
    <scope>NUCLEOTIDE SEQUENCE [LARGE SCALE GENOMIC DNA]</scope>
    <source>
        <strain evidence="1">CCNUC1</strain>
    </source>
</reference>